<reference evidence="1 2" key="1">
    <citation type="submission" date="2013-01" db="EMBL/GenBank/DDBJ databases">
        <authorList>
            <person name="Bench S."/>
        </authorList>
    </citation>
    <scope>NUCLEOTIDE SEQUENCE [LARGE SCALE GENOMIC DNA]</scope>
    <source>
        <strain evidence="1 2">WH 0005</strain>
    </source>
</reference>
<dbReference type="AlphaFoldDB" id="T2J003"/>
<protein>
    <submittedName>
        <fullName evidence="1">Uncharacterized protein</fullName>
    </submittedName>
</protein>
<evidence type="ECO:0000313" key="1">
    <source>
        <dbReference type="EMBL" id="CCQ58613.1"/>
    </source>
</evidence>
<gene>
    <name evidence="1" type="ORF">CWATWH0005_1112</name>
</gene>
<dbReference type="Proteomes" id="UP000017981">
    <property type="component" value="Unassembled WGS sequence"/>
</dbReference>
<reference evidence="1 2" key="2">
    <citation type="submission" date="2013-09" db="EMBL/GenBank/DDBJ databases">
        <title>Whole genome comparison of six Crocosphaera watsonii strains with differing phenotypes.</title>
        <authorList>
            <person name="Bench S.R."/>
            <person name="Heller P."/>
            <person name="Frank I."/>
            <person name="Arciniega M."/>
            <person name="Shilova I.N."/>
            <person name="Zehr J.P."/>
        </authorList>
    </citation>
    <scope>NUCLEOTIDE SEQUENCE [LARGE SCALE GENOMIC DNA]</scope>
    <source>
        <strain evidence="1 2">WH 0005</strain>
    </source>
</reference>
<proteinExistence type="predicted"/>
<organism evidence="1 2">
    <name type="scientific">Crocosphaera watsonii WH 0005</name>
    <dbReference type="NCBI Taxonomy" id="423472"/>
    <lineage>
        <taxon>Bacteria</taxon>
        <taxon>Bacillati</taxon>
        <taxon>Cyanobacteriota</taxon>
        <taxon>Cyanophyceae</taxon>
        <taxon>Oscillatoriophycideae</taxon>
        <taxon>Chroococcales</taxon>
        <taxon>Aphanothecaceae</taxon>
        <taxon>Crocosphaera</taxon>
    </lineage>
</organism>
<dbReference type="EMBL" id="CAQL01001057">
    <property type="protein sequence ID" value="CCQ58613.1"/>
    <property type="molecule type" value="Genomic_DNA"/>
</dbReference>
<evidence type="ECO:0000313" key="2">
    <source>
        <dbReference type="Proteomes" id="UP000017981"/>
    </source>
</evidence>
<sequence>MSNYFLLISDVPPNNINIPKSKIAIAITPKTQSSVVLGSIS</sequence>
<comment type="caution">
    <text evidence="1">The sequence shown here is derived from an EMBL/GenBank/DDBJ whole genome shotgun (WGS) entry which is preliminary data.</text>
</comment>
<name>T2J003_CROWT</name>
<accession>T2J003</accession>